<reference evidence="8" key="1">
    <citation type="journal article" date="2023" name="Mol. Biol. Evol.">
        <title>Third-Generation Sequencing Reveals the Adaptive Role of the Epigenome in Three Deep-Sea Polychaetes.</title>
        <authorList>
            <person name="Perez M."/>
            <person name="Aroh O."/>
            <person name="Sun Y."/>
            <person name="Lan Y."/>
            <person name="Juniper S.K."/>
            <person name="Young C.R."/>
            <person name="Angers B."/>
            <person name="Qian P.Y."/>
        </authorList>
    </citation>
    <scope>NUCLEOTIDE SEQUENCE</scope>
    <source>
        <strain evidence="8">R07B-5</strain>
    </source>
</reference>
<dbReference type="PANTHER" id="PTHR11732">
    <property type="entry name" value="ALDO/KETO REDUCTASE"/>
    <property type="match status" value="1"/>
</dbReference>
<dbReference type="PROSITE" id="PS00798">
    <property type="entry name" value="ALDOKETO_REDUCTASE_1"/>
    <property type="match status" value="1"/>
</dbReference>
<feature type="domain" description="NADP-dependent oxidoreductase" evidence="7">
    <location>
        <begin position="24"/>
        <end position="300"/>
    </location>
</feature>
<protein>
    <recommendedName>
        <fullName evidence="7">NADP-dependent oxidoreductase domain-containing protein</fullName>
    </recommendedName>
</protein>
<evidence type="ECO:0000256" key="3">
    <source>
        <dbReference type="ARBA" id="ARBA00023002"/>
    </source>
</evidence>
<dbReference type="FunFam" id="3.20.20.100:FF:000006">
    <property type="entry name" value="Aldo-keto reductase family 1 member A1"/>
    <property type="match status" value="1"/>
</dbReference>
<keyword evidence="3" id="KW-0560">Oxidoreductase</keyword>
<comment type="similarity">
    <text evidence="1">Belongs to the aldo/keto reductase family.</text>
</comment>
<dbReference type="PRINTS" id="PR00069">
    <property type="entry name" value="ALDKETRDTASE"/>
</dbReference>
<evidence type="ECO:0000313" key="9">
    <source>
        <dbReference type="Proteomes" id="UP001209878"/>
    </source>
</evidence>
<dbReference type="PROSITE" id="PS00062">
    <property type="entry name" value="ALDOKETO_REDUCTASE_2"/>
    <property type="match status" value="1"/>
</dbReference>
<organism evidence="8 9">
    <name type="scientific">Ridgeia piscesae</name>
    <name type="common">Tubeworm</name>
    <dbReference type="NCBI Taxonomy" id="27915"/>
    <lineage>
        <taxon>Eukaryota</taxon>
        <taxon>Metazoa</taxon>
        <taxon>Spiralia</taxon>
        <taxon>Lophotrochozoa</taxon>
        <taxon>Annelida</taxon>
        <taxon>Polychaeta</taxon>
        <taxon>Sedentaria</taxon>
        <taxon>Canalipalpata</taxon>
        <taxon>Sabellida</taxon>
        <taxon>Siboglinidae</taxon>
        <taxon>Ridgeia</taxon>
    </lineage>
</organism>
<dbReference type="InterPro" id="IPR023210">
    <property type="entry name" value="NADP_OxRdtase_dom"/>
</dbReference>
<gene>
    <name evidence="8" type="ORF">NP493_459g02050</name>
</gene>
<dbReference type="InterPro" id="IPR018170">
    <property type="entry name" value="Aldo/ket_reductase_CS"/>
</dbReference>
<dbReference type="SUPFAM" id="SSF51430">
    <property type="entry name" value="NAD(P)-linked oxidoreductase"/>
    <property type="match status" value="1"/>
</dbReference>
<accession>A0AAD9NRI5</accession>
<feature type="site" description="Lowers pKa of active site Tyr" evidence="6">
    <location>
        <position position="85"/>
    </location>
</feature>
<evidence type="ECO:0000256" key="5">
    <source>
        <dbReference type="PIRSR" id="PIRSR000097-2"/>
    </source>
</evidence>
<dbReference type="InterPro" id="IPR020471">
    <property type="entry name" value="AKR"/>
</dbReference>
<proteinExistence type="inferred from homology"/>
<dbReference type="Proteomes" id="UP001209878">
    <property type="component" value="Unassembled WGS sequence"/>
</dbReference>
<keyword evidence="2" id="KW-0521">NADP</keyword>
<evidence type="ECO:0000256" key="1">
    <source>
        <dbReference type="ARBA" id="ARBA00007905"/>
    </source>
</evidence>
<evidence type="ECO:0000313" key="8">
    <source>
        <dbReference type="EMBL" id="KAK2180112.1"/>
    </source>
</evidence>
<sequence length="323" mass="36690">MQHSAVGSCADVRLNNGEMMPSMALGTAQAKGDLLQTAVEYALDIGYRHIDTARVYDNEADIGKVLGKQIGSGKIKRNNLFVTTKLPLYHMGEKDVKLSVQETLGLLQLEYLDLVLVHVPWACKQLHNIPPGQMLTDANFASLDFVATWHALEVVVREGLVRSIGLSNFTQQQIERIWENAEIKPANLQLECHVYLQQPALRSYCQQRGIVVTGYCPLGSPGRADKYRREDDPDLLNDPVVRDIAKQLGRTPAQIVLRFLMEINVIPLPKSVHPDRISENLQAVDVTLGNVEMDRLRALNRNRRFMRFEWFKNHPEYFENDDF</sequence>
<dbReference type="EMBL" id="JAODUO010000458">
    <property type="protein sequence ID" value="KAK2180112.1"/>
    <property type="molecule type" value="Genomic_DNA"/>
</dbReference>
<evidence type="ECO:0000256" key="6">
    <source>
        <dbReference type="PIRSR" id="PIRSR000097-3"/>
    </source>
</evidence>
<keyword evidence="9" id="KW-1185">Reference proteome</keyword>
<evidence type="ECO:0000256" key="4">
    <source>
        <dbReference type="PIRSR" id="PIRSR000097-1"/>
    </source>
</evidence>
<dbReference type="PROSITE" id="PS00063">
    <property type="entry name" value="ALDOKETO_REDUCTASE_3"/>
    <property type="match status" value="1"/>
</dbReference>
<dbReference type="GO" id="GO:0016491">
    <property type="term" value="F:oxidoreductase activity"/>
    <property type="evidence" value="ECO:0007669"/>
    <property type="project" value="UniProtKB-KW"/>
</dbReference>
<dbReference type="PIRSF" id="PIRSF000097">
    <property type="entry name" value="AKR"/>
    <property type="match status" value="1"/>
</dbReference>
<dbReference type="Gene3D" id="3.20.20.100">
    <property type="entry name" value="NADP-dependent oxidoreductase domain"/>
    <property type="match status" value="1"/>
</dbReference>
<dbReference type="InterPro" id="IPR036812">
    <property type="entry name" value="NAD(P)_OxRdtase_dom_sf"/>
</dbReference>
<dbReference type="AlphaFoldDB" id="A0AAD9NRI5"/>
<comment type="caution">
    <text evidence="8">The sequence shown here is derived from an EMBL/GenBank/DDBJ whole genome shotgun (WGS) entry which is preliminary data.</text>
</comment>
<evidence type="ECO:0000259" key="7">
    <source>
        <dbReference type="Pfam" id="PF00248"/>
    </source>
</evidence>
<feature type="active site" description="Proton donor" evidence="4">
    <location>
        <position position="56"/>
    </location>
</feature>
<feature type="binding site" evidence="5">
    <location>
        <position position="118"/>
    </location>
    <ligand>
        <name>substrate</name>
    </ligand>
</feature>
<name>A0AAD9NRI5_RIDPI</name>
<evidence type="ECO:0000256" key="2">
    <source>
        <dbReference type="ARBA" id="ARBA00022857"/>
    </source>
</evidence>
<dbReference type="Pfam" id="PF00248">
    <property type="entry name" value="Aldo_ket_red"/>
    <property type="match status" value="1"/>
</dbReference>